<gene>
    <name evidence="3" type="ORF">PENSUB_7943</name>
</gene>
<keyword evidence="2" id="KW-0812">Transmembrane</keyword>
<sequence length="448" mass="49455">MYIPQKRDLSRKNSVFIICASVIIFVLAACACIYFGARWLRQRYYEPKYIPTQTLKQKWKQWCPGSASYGQVPNQGGQNNDRDTSYQGAGGSGPEMAAIASNNNRNASGGPQRETSIRSIMTLPPYSASPKPTEQVIAREGERAGMDMVVEFPETAEEQEERREDQMEALYQLRVQRRQELADREARRRERREARARGDSIRLEQLNEESRAQSRRRREATSSSTSLTASAVIADHQSRERDRRIASVSYADLGHVRHDGSRLRADSHASDSDHHPLLQNAAMHASSPSLMDPPSTRSRVQSIASTLSNEVDPLVLRPTSTRGSSIRPVSQSDEEGDLGTLNIPPPPEYDHLDWGEAPAYESPVNPRDEQQLPGIMRLPSIHVNIGSPITFSPITPTAPQAPEESSPNPSTAPTSTEVTEPLPTSATTLDSTHANSQGPTTRHASASG</sequence>
<keyword evidence="2" id="KW-0472">Membrane</keyword>
<feature type="compositionally biased region" description="Polar residues" evidence="1">
    <location>
        <begin position="318"/>
        <end position="331"/>
    </location>
</feature>
<feature type="compositionally biased region" description="Low complexity" evidence="1">
    <location>
        <begin position="97"/>
        <end position="108"/>
    </location>
</feature>
<dbReference type="PROSITE" id="PS51257">
    <property type="entry name" value="PROKAR_LIPOPROTEIN"/>
    <property type="match status" value="1"/>
</dbReference>
<organism evidence="3 4">
    <name type="scientific">Penicillium subrubescens</name>
    <dbReference type="NCBI Taxonomy" id="1316194"/>
    <lineage>
        <taxon>Eukaryota</taxon>
        <taxon>Fungi</taxon>
        <taxon>Dikarya</taxon>
        <taxon>Ascomycota</taxon>
        <taxon>Pezizomycotina</taxon>
        <taxon>Eurotiomycetes</taxon>
        <taxon>Eurotiomycetidae</taxon>
        <taxon>Eurotiales</taxon>
        <taxon>Aspergillaceae</taxon>
        <taxon>Penicillium</taxon>
    </lineage>
</organism>
<name>A0A1Q5TJT5_9EURO</name>
<evidence type="ECO:0000313" key="4">
    <source>
        <dbReference type="Proteomes" id="UP000186955"/>
    </source>
</evidence>
<dbReference type="AlphaFoldDB" id="A0A1Q5TJT5"/>
<feature type="region of interest" description="Disordered" evidence="1">
    <location>
        <begin position="70"/>
        <end position="114"/>
    </location>
</feature>
<feature type="region of interest" description="Disordered" evidence="1">
    <location>
        <begin position="316"/>
        <end position="371"/>
    </location>
</feature>
<feature type="compositionally biased region" description="Low complexity" evidence="1">
    <location>
        <begin position="401"/>
        <end position="417"/>
    </location>
</feature>
<comment type="caution">
    <text evidence="3">The sequence shown here is derived from an EMBL/GenBank/DDBJ whole genome shotgun (WGS) entry which is preliminary data.</text>
</comment>
<evidence type="ECO:0000313" key="3">
    <source>
        <dbReference type="EMBL" id="OKP00486.1"/>
    </source>
</evidence>
<feature type="compositionally biased region" description="Polar residues" evidence="1">
    <location>
        <begin position="422"/>
        <end position="448"/>
    </location>
</feature>
<keyword evidence="4" id="KW-1185">Reference proteome</keyword>
<feature type="compositionally biased region" description="Basic and acidic residues" evidence="1">
    <location>
        <begin position="179"/>
        <end position="202"/>
    </location>
</feature>
<feature type="region of interest" description="Disordered" evidence="1">
    <location>
        <begin position="179"/>
        <end position="243"/>
    </location>
</feature>
<protein>
    <submittedName>
        <fullName evidence="3">Uncharacterized protein</fullName>
    </submittedName>
</protein>
<reference evidence="3 4" key="1">
    <citation type="submission" date="2016-10" db="EMBL/GenBank/DDBJ databases">
        <title>Genome sequence of the ascomycete fungus Penicillium subrubescens.</title>
        <authorList>
            <person name="De Vries R.P."/>
            <person name="Peng M."/>
            <person name="Dilokpimol A."/>
            <person name="Hilden K."/>
            <person name="Makela M.R."/>
            <person name="Grigoriev I."/>
            <person name="Riley R."/>
            <person name="Granchi Z."/>
        </authorList>
    </citation>
    <scope>NUCLEOTIDE SEQUENCE [LARGE SCALE GENOMIC DNA]</scope>
    <source>
        <strain evidence="3 4">CBS 132785</strain>
    </source>
</reference>
<evidence type="ECO:0000256" key="2">
    <source>
        <dbReference type="SAM" id="Phobius"/>
    </source>
</evidence>
<keyword evidence="2" id="KW-1133">Transmembrane helix</keyword>
<feature type="compositionally biased region" description="Polar residues" evidence="1">
    <location>
        <begin position="387"/>
        <end position="398"/>
    </location>
</feature>
<dbReference type="STRING" id="1316194.A0A1Q5TJT5"/>
<dbReference type="OrthoDB" id="5376312at2759"/>
<proteinExistence type="predicted"/>
<feature type="transmembrane region" description="Helical" evidence="2">
    <location>
        <begin position="15"/>
        <end position="37"/>
    </location>
</feature>
<evidence type="ECO:0000256" key="1">
    <source>
        <dbReference type="SAM" id="MobiDB-lite"/>
    </source>
</evidence>
<dbReference type="Proteomes" id="UP000186955">
    <property type="component" value="Unassembled WGS sequence"/>
</dbReference>
<feature type="compositionally biased region" description="Polar residues" evidence="1">
    <location>
        <begin position="70"/>
        <end position="79"/>
    </location>
</feature>
<accession>A0A1Q5TJT5</accession>
<feature type="compositionally biased region" description="Low complexity" evidence="1">
    <location>
        <begin position="221"/>
        <end position="231"/>
    </location>
</feature>
<dbReference type="EMBL" id="MNBE01000647">
    <property type="protein sequence ID" value="OKP00486.1"/>
    <property type="molecule type" value="Genomic_DNA"/>
</dbReference>
<feature type="region of interest" description="Disordered" evidence="1">
    <location>
        <begin position="385"/>
        <end position="448"/>
    </location>
</feature>